<sequence length="80" mass="8896">MAWVQEYLTKHGSKHPSYVLEKAEECCCCSLSAFSDRRGTVLSVLCVSSPFSPNTNQQSCNYTLIKFSVSMMGTVLTHRA</sequence>
<accession>A0A921UQW4</accession>
<comment type="caution">
    <text evidence="1">The sequence shown here is derived from an EMBL/GenBank/DDBJ whole genome shotgun (WGS) entry which is preliminary data.</text>
</comment>
<reference evidence="1" key="1">
    <citation type="journal article" date="2019" name="BMC Genomics">
        <title>A new reference genome for Sorghum bicolor reveals high levels of sequence similarity between sweet and grain genotypes: implications for the genetics of sugar metabolism.</title>
        <authorList>
            <person name="Cooper E.A."/>
            <person name="Brenton Z.W."/>
            <person name="Flinn B.S."/>
            <person name="Jenkins J."/>
            <person name="Shu S."/>
            <person name="Flowers D."/>
            <person name="Luo F."/>
            <person name="Wang Y."/>
            <person name="Xia P."/>
            <person name="Barry K."/>
            <person name="Daum C."/>
            <person name="Lipzen A."/>
            <person name="Yoshinaga Y."/>
            <person name="Schmutz J."/>
            <person name="Saski C."/>
            <person name="Vermerris W."/>
            <person name="Kresovich S."/>
        </authorList>
    </citation>
    <scope>NUCLEOTIDE SEQUENCE</scope>
</reference>
<dbReference type="EMBL" id="CM027682">
    <property type="protein sequence ID" value="KAG0539950.1"/>
    <property type="molecule type" value="Genomic_DNA"/>
</dbReference>
<organism evidence="1 2">
    <name type="scientific">Sorghum bicolor</name>
    <name type="common">Sorghum</name>
    <name type="synonym">Sorghum vulgare</name>
    <dbReference type="NCBI Taxonomy" id="4558"/>
    <lineage>
        <taxon>Eukaryota</taxon>
        <taxon>Viridiplantae</taxon>
        <taxon>Streptophyta</taxon>
        <taxon>Embryophyta</taxon>
        <taxon>Tracheophyta</taxon>
        <taxon>Spermatophyta</taxon>
        <taxon>Magnoliopsida</taxon>
        <taxon>Liliopsida</taxon>
        <taxon>Poales</taxon>
        <taxon>Poaceae</taxon>
        <taxon>PACMAD clade</taxon>
        <taxon>Panicoideae</taxon>
        <taxon>Andropogonodae</taxon>
        <taxon>Andropogoneae</taxon>
        <taxon>Sorghinae</taxon>
        <taxon>Sorghum</taxon>
    </lineage>
</organism>
<protein>
    <submittedName>
        <fullName evidence="1">Uncharacterized protein</fullName>
    </submittedName>
</protein>
<proteinExistence type="predicted"/>
<dbReference type="AlphaFoldDB" id="A0A921UQW4"/>
<reference evidence="1" key="2">
    <citation type="submission" date="2020-10" db="EMBL/GenBank/DDBJ databases">
        <authorList>
            <person name="Cooper E.A."/>
            <person name="Brenton Z.W."/>
            <person name="Flinn B.S."/>
            <person name="Jenkins J."/>
            <person name="Shu S."/>
            <person name="Flowers D."/>
            <person name="Luo F."/>
            <person name="Wang Y."/>
            <person name="Xia P."/>
            <person name="Barry K."/>
            <person name="Daum C."/>
            <person name="Lipzen A."/>
            <person name="Yoshinaga Y."/>
            <person name="Schmutz J."/>
            <person name="Saski C."/>
            <person name="Vermerris W."/>
            <person name="Kresovich S."/>
        </authorList>
    </citation>
    <scope>NUCLEOTIDE SEQUENCE</scope>
</reference>
<evidence type="ECO:0000313" key="2">
    <source>
        <dbReference type="Proteomes" id="UP000807115"/>
    </source>
</evidence>
<dbReference type="Proteomes" id="UP000807115">
    <property type="component" value="Chromosome 3"/>
</dbReference>
<gene>
    <name evidence="1" type="ORF">BDA96_03G366500</name>
</gene>
<evidence type="ECO:0000313" key="1">
    <source>
        <dbReference type="EMBL" id="KAG0539950.1"/>
    </source>
</evidence>
<name>A0A921UQW4_SORBI</name>